<gene>
    <name evidence="1" type="ORF">DIC32_08540</name>
    <name evidence="2" type="ORF">FHY67_00345</name>
</gene>
<protein>
    <submittedName>
        <fullName evidence="1">Uncharacterized protein</fullName>
    </submittedName>
</protein>
<dbReference type="EMBL" id="DPXL01000108">
    <property type="protein sequence ID" value="HCM31573.1"/>
    <property type="molecule type" value="Genomic_DNA"/>
</dbReference>
<evidence type="ECO:0000313" key="3">
    <source>
        <dbReference type="Proteomes" id="UP000262257"/>
    </source>
</evidence>
<accession>A0A2T1IX17</accession>
<evidence type="ECO:0000313" key="2">
    <source>
        <dbReference type="EMBL" id="TNX93951.1"/>
    </source>
</evidence>
<dbReference type="Proteomes" id="UP000262257">
    <property type="component" value="Unassembled WGS sequence"/>
</dbReference>
<comment type="caution">
    <text evidence="1">The sequence shown here is derived from an EMBL/GenBank/DDBJ whole genome shotgun (WGS) entry which is preliminary data.</text>
</comment>
<name>A0A2T1IX17_ACIRA</name>
<dbReference type="RefSeq" id="WP_005014529.1">
    <property type="nucleotide sequence ID" value="NZ_BKVS01000181.1"/>
</dbReference>
<reference evidence="2 4" key="2">
    <citation type="submission" date="2019-06" db="EMBL/GenBank/DDBJ databases">
        <title>Genome of Acinetobacter radioresistens APH1, a phenol degrading strain.</title>
        <authorList>
            <person name="Liu Y."/>
        </authorList>
    </citation>
    <scope>NUCLEOTIDE SEQUENCE [LARGE SCALE GENOMIC DNA]</scope>
    <source>
        <strain evidence="2 4">APH1</strain>
    </source>
</reference>
<evidence type="ECO:0000313" key="1">
    <source>
        <dbReference type="EMBL" id="HCM31573.1"/>
    </source>
</evidence>
<dbReference type="KEGG" id="arj:DOM24_05920"/>
<organism evidence="1 3">
    <name type="scientific">Acinetobacter radioresistens</name>
    <dbReference type="NCBI Taxonomy" id="40216"/>
    <lineage>
        <taxon>Bacteria</taxon>
        <taxon>Pseudomonadati</taxon>
        <taxon>Pseudomonadota</taxon>
        <taxon>Gammaproteobacteria</taxon>
        <taxon>Moraxellales</taxon>
        <taxon>Moraxellaceae</taxon>
        <taxon>Acinetobacter</taxon>
    </lineage>
</organism>
<dbReference type="GeneID" id="56305621"/>
<dbReference type="Proteomes" id="UP000314285">
    <property type="component" value="Unassembled WGS sequence"/>
</dbReference>
<reference evidence="1 3" key="1">
    <citation type="journal article" date="2018" name="Nat. Biotechnol.">
        <title>A standardized bacterial taxonomy based on genome phylogeny substantially revises the tree of life.</title>
        <authorList>
            <person name="Parks D.H."/>
            <person name="Chuvochina M."/>
            <person name="Waite D.W."/>
            <person name="Rinke C."/>
            <person name="Skarshewski A."/>
            <person name="Chaumeil P.A."/>
            <person name="Hugenholtz P."/>
        </authorList>
    </citation>
    <scope>NUCLEOTIDE SEQUENCE [LARGE SCALE GENOMIC DNA]</scope>
    <source>
        <strain evidence="1">UBA10045</strain>
    </source>
</reference>
<dbReference type="AlphaFoldDB" id="A0A2T1IX17"/>
<evidence type="ECO:0000313" key="4">
    <source>
        <dbReference type="Proteomes" id="UP000314285"/>
    </source>
</evidence>
<proteinExistence type="predicted"/>
<dbReference type="EMBL" id="VFBM01000001">
    <property type="protein sequence ID" value="TNX93951.1"/>
    <property type="molecule type" value="Genomic_DNA"/>
</dbReference>
<dbReference type="STRING" id="40216.GCA_001917365_00160"/>
<sequence length="64" mass="7150">MESGLVQLVDSLKLEKEGCEPILLELGTVLKVVYRTSDIYLVSTDDGFTFTLAASQEDKVWKKV</sequence>